<evidence type="ECO:0000256" key="1">
    <source>
        <dbReference type="SAM" id="MobiDB-lite"/>
    </source>
</evidence>
<sequence>MKEPKHFPVRRLDRHAPNWQLLTETRVGNRILYRFYDADRQPLYIGITHNGDSRIATHRRRSSWWPLAEYIAISTYPDWPSMEEAERAAIRAEKPRFNKAGTQWRQQVIVRLDADPADVAAELHRIARPEFLAELAAHLAQPDRFPQPSPPPPPCFADDGACTS</sequence>
<protein>
    <recommendedName>
        <fullName evidence="4">GIY-YIG domain-containing protein</fullName>
    </recommendedName>
</protein>
<organism evidence="2 3">
    <name type="scientific">Streptomyces bangladeshensis</name>
    <dbReference type="NCBI Taxonomy" id="295352"/>
    <lineage>
        <taxon>Bacteria</taxon>
        <taxon>Bacillati</taxon>
        <taxon>Actinomycetota</taxon>
        <taxon>Actinomycetes</taxon>
        <taxon>Kitasatosporales</taxon>
        <taxon>Streptomycetaceae</taxon>
        <taxon>Streptomyces</taxon>
    </lineage>
</organism>
<feature type="compositionally biased region" description="Pro residues" evidence="1">
    <location>
        <begin position="145"/>
        <end position="155"/>
    </location>
</feature>
<accession>A0ABP5NMM7</accession>
<evidence type="ECO:0008006" key="4">
    <source>
        <dbReference type="Google" id="ProtNLM"/>
    </source>
</evidence>
<evidence type="ECO:0000313" key="2">
    <source>
        <dbReference type="EMBL" id="GAA2199835.1"/>
    </source>
</evidence>
<proteinExistence type="predicted"/>
<dbReference type="RefSeq" id="WP_346163529.1">
    <property type="nucleotide sequence ID" value="NZ_BAAAOQ010000016.1"/>
</dbReference>
<reference evidence="3" key="1">
    <citation type="journal article" date="2019" name="Int. J. Syst. Evol. Microbiol.">
        <title>The Global Catalogue of Microorganisms (GCM) 10K type strain sequencing project: providing services to taxonomists for standard genome sequencing and annotation.</title>
        <authorList>
            <consortium name="The Broad Institute Genomics Platform"/>
            <consortium name="The Broad Institute Genome Sequencing Center for Infectious Disease"/>
            <person name="Wu L."/>
            <person name="Ma J."/>
        </authorList>
    </citation>
    <scope>NUCLEOTIDE SEQUENCE [LARGE SCALE GENOMIC DNA]</scope>
    <source>
        <strain evidence="3">JCM 14924</strain>
    </source>
</reference>
<gene>
    <name evidence="2" type="ORF">GCM10009787_48380</name>
</gene>
<dbReference type="Proteomes" id="UP001501391">
    <property type="component" value="Unassembled WGS sequence"/>
</dbReference>
<evidence type="ECO:0000313" key="3">
    <source>
        <dbReference type="Proteomes" id="UP001501391"/>
    </source>
</evidence>
<dbReference type="EMBL" id="BAAAOQ010000016">
    <property type="protein sequence ID" value="GAA2199835.1"/>
    <property type="molecule type" value="Genomic_DNA"/>
</dbReference>
<keyword evidence="3" id="KW-1185">Reference proteome</keyword>
<dbReference type="CDD" id="cd00719">
    <property type="entry name" value="GIY-YIG_SF"/>
    <property type="match status" value="1"/>
</dbReference>
<name>A0ABP5NMM7_9ACTN</name>
<feature type="region of interest" description="Disordered" evidence="1">
    <location>
        <begin position="142"/>
        <end position="164"/>
    </location>
</feature>
<comment type="caution">
    <text evidence="2">The sequence shown here is derived from an EMBL/GenBank/DDBJ whole genome shotgun (WGS) entry which is preliminary data.</text>
</comment>